<evidence type="ECO:0000256" key="13">
    <source>
        <dbReference type="ARBA" id="ARBA00023319"/>
    </source>
</evidence>
<evidence type="ECO:0000256" key="4">
    <source>
        <dbReference type="ARBA" id="ARBA00022475"/>
    </source>
</evidence>
<evidence type="ECO:0000256" key="1">
    <source>
        <dbReference type="ARBA" id="ARBA00004251"/>
    </source>
</evidence>
<name>A0A974HPM2_XENLA</name>
<organism evidence="17 18">
    <name type="scientific">Xenopus laevis</name>
    <name type="common">African clawed frog</name>
    <dbReference type="NCBI Taxonomy" id="8355"/>
    <lineage>
        <taxon>Eukaryota</taxon>
        <taxon>Metazoa</taxon>
        <taxon>Chordata</taxon>
        <taxon>Craniata</taxon>
        <taxon>Vertebrata</taxon>
        <taxon>Euteleostomi</taxon>
        <taxon>Amphibia</taxon>
        <taxon>Batrachia</taxon>
        <taxon>Anura</taxon>
        <taxon>Pipoidea</taxon>
        <taxon>Pipidae</taxon>
        <taxon>Xenopodinae</taxon>
        <taxon>Xenopus</taxon>
        <taxon>Xenopus</taxon>
    </lineage>
</organism>
<protein>
    <recommendedName>
        <fullName evidence="3">Natural cytotoxicity triggering receptor 3</fullName>
    </recommendedName>
    <alternativeName>
        <fullName evidence="14">Natural killer cell p30-related protein</fullName>
    </alternativeName>
</protein>
<keyword evidence="7" id="KW-0391">Immunity</keyword>
<feature type="chain" id="PRO_5037294380" description="Natural cytotoxicity triggering receptor 3" evidence="15">
    <location>
        <begin position="19"/>
        <end position="150"/>
    </location>
</feature>
<dbReference type="EMBL" id="CM004472">
    <property type="protein sequence ID" value="OCT85610.1"/>
    <property type="molecule type" value="Genomic_DNA"/>
</dbReference>
<evidence type="ECO:0000256" key="12">
    <source>
        <dbReference type="ARBA" id="ARBA00023180"/>
    </source>
</evidence>
<evidence type="ECO:0000256" key="9">
    <source>
        <dbReference type="ARBA" id="ARBA00023136"/>
    </source>
</evidence>
<evidence type="ECO:0000256" key="15">
    <source>
        <dbReference type="SAM" id="SignalP"/>
    </source>
</evidence>
<dbReference type="InterPro" id="IPR007110">
    <property type="entry name" value="Ig-like_dom"/>
</dbReference>
<dbReference type="Gene3D" id="2.60.40.10">
    <property type="entry name" value="Immunoglobulins"/>
    <property type="match status" value="1"/>
</dbReference>
<keyword evidence="8" id="KW-1133">Transmembrane helix</keyword>
<keyword evidence="5" id="KW-0812">Transmembrane</keyword>
<keyword evidence="10" id="KW-1015">Disulfide bond</keyword>
<dbReference type="InterPro" id="IPR013106">
    <property type="entry name" value="Ig_V-set"/>
</dbReference>
<keyword evidence="9" id="KW-0472">Membrane</keyword>
<accession>A0A974HPM2</accession>
<evidence type="ECO:0000256" key="7">
    <source>
        <dbReference type="ARBA" id="ARBA00022859"/>
    </source>
</evidence>
<sequence length="150" mass="16648">MRGLALLLLLGALKGCLVQNMQVSQIPAVNSTEGSTVTLHCHYTFSSTEHMTIGWYKWYRHVLGGAEVSNDNGNFSRASQSEFVDNRSANIRLHRVQIADTGLYICEVTLGLSKNLQGHGNGTFLNVTGESLTDFTYSLQSLYERFTLQN</sequence>
<gene>
    <name evidence="17" type="ORF">XELAEV_18023781mg</name>
</gene>
<dbReference type="InterPro" id="IPR013783">
    <property type="entry name" value="Ig-like_fold"/>
</dbReference>
<evidence type="ECO:0000313" key="17">
    <source>
        <dbReference type="EMBL" id="OCT85610.1"/>
    </source>
</evidence>
<keyword evidence="12" id="KW-0325">Glycoprotein</keyword>
<proteinExistence type="inferred from homology"/>
<keyword evidence="13" id="KW-0393">Immunoglobulin domain</keyword>
<comment type="subcellular location">
    <subcellularLocation>
        <location evidence="1">Cell membrane</location>
        <topology evidence="1">Single-pass type I membrane protein</topology>
    </subcellularLocation>
</comment>
<dbReference type="SUPFAM" id="SSF48726">
    <property type="entry name" value="Immunoglobulin"/>
    <property type="match status" value="1"/>
</dbReference>
<keyword evidence="6 15" id="KW-0732">Signal</keyword>
<evidence type="ECO:0000256" key="10">
    <source>
        <dbReference type="ARBA" id="ARBA00023157"/>
    </source>
</evidence>
<dbReference type="InterPro" id="IPR003599">
    <property type="entry name" value="Ig_sub"/>
</dbReference>
<dbReference type="InterPro" id="IPR036179">
    <property type="entry name" value="Ig-like_dom_sf"/>
</dbReference>
<evidence type="ECO:0000256" key="3">
    <source>
        <dbReference type="ARBA" id="ARBA00019135"/>
    </source>
</evidence>
<keyword evidence="4" id="KW-1003">Cell membrane</keyword>
<evidence type="ECO:0000256" key="2">
    <source>
        <dbReference type="ARBA" id="ARBA00006531"/>
    </source>
</evidence>
<reference evidence="18" key="1">
    <citation type="journal article" date="2016" name="Nature">
        <title>Genome evolution in the allotetraploid frog Xenopus laevis.</title>
        <authorList>
            <person name="Session A.M."/>
            <person name="Uno Y."/>
            <person name="Kwon T."/>
            <person name="Chapman J.A."/>
            <person name="Toyoda A."/>
            <person name="Takahashi S."/>
            <person name="Fukui A."/>
            <person name="Hikosaka A."/>
            <person name="Suzuki A."/>
            <person name="Kondo M."/>
            <person name="van Heeringen S.J."/>
            <person name="Quigley I."/>
            <person name="Heinz S."/>
            <person name="Ogino H."/>
            <person name="Ochi H."/>
            <person name="Hellsten U."/>
            <person name="Lyons J.B."/>
            <person name="Simakov O."/>
            <person name="Putnam N."/>
            <person name="Stites J."/>
            <person name="Kuroki Y."/>
            <person name="Tanaka T."/>
            <person name="Michiue T."/>
            <person name="Watanabe M."/>
            <person name="Bogdanovic O."/>
            <person name="Lister R."/>
            <person name="Georgiou G."/>
            <person name="Paranjpe S.S."/>
            <person name="van Kruijsbergen I."/>
            <person name="Shu S."/>
            <person name="Carlson J."/>
            <person name="Kinoshita T."/>
            <person name="Ohta Y."/>
            <person name="Mawaribuchi S."/>
            <person name="Jenkins J."/>
            <person name="Grimwood J."/>
            <person name="Schmutz J."/>
            <person name="Mitros T."/>
            <person name="Mozaffari S.V."/>
            <person name="Suzuki Y."/>
            <person name="Haramoto Y."/>
            <person name="Yamamoto T.S."/>
            <person name="Takagi C."/>
            <person name="Heald R."/>
            <person name="Miller K."/>
            <person name="Haudenschild C."/>
            <person name="Kitzman J."/>
            <person name="Nakayama T."/>
            <person name="Izutsu Y."/>
            <person name="Robert J."/>
            <person name="Fortriede J."/>
            <person name="Burns K."/>
            <person name="Lotay V."/>
            <person name="Karimi K."/>
            <person name="Yasuoka Y."/>
            <person name="Dichmann D.S."/>
            <person name="Flajnik M.F."/>
            <person name="Houston D.W."/>
            <person name="Shendure J."/>
            <person name="DuPasquier L."/>
            <person name="Vize P.D."/>
            <person name="Zorn A.M."/>
            <person name="Ito M."/>
            <person name="Marcotte E.M."/>
            <person name="Wallingford J.B."/>
            <person name="Ito Y."/>
            <person name="Asashima M."/>
            <person name="Ueno N."/>
            <person name="Matsuda Y."/>
            <person name="Veenstra G.J."/>
            <person name="Fujiyama A."/>
            <person name="Harland R.M."/>
            <person name="Taira M."/>
            <person name="Rokhsar D.S."/>
        </authorList>
    </citation>
    <scope>NUCLEOTIDE SEQUENCE [LARGE SCALE GENOMIC DNA]</scope>
    <source>
        <strain evidence="18">J</strain>
    </source>
</reference>
<comment type="similarity">
    <text evidence="2">Belongs to the natural cytotoxicity receptor (NCR) family.</text>
</comment>
<evidence type="ECO:0000259" key="16">
    <source>
        <dbReference type="PROSITE" id="PS50835"/>
    </source>
</evidence>
<dbReference type="InterPro" id="IPR043226">
    <property type="entry name" value="NCR3"/>
</dbReference>
<dbReference type="Proteomes" id="UP000694892">
    <property type="component" value="Chromosome 4L"/>
</dbReference>
<keyword evidence="11" id="KW-0675">Receptor</keyword>
<dbReference type="PROSITE" id="PS50835">
    <property type="entry name" value="IG_LIKE"/>
    <property type="match status" value="1"/>
</dbReference>
<dbReference type="AlphaFoldDB" id="A0A974HPM2"/>
<evidence type="ECO:0000256" key="5">
    <source>
        <dbReference type="ARBA" id="ARBA00022692"/>
    </source>
</evidence>
<dbReference type="PANTHER" id="PTHR47904:SF1">
    <property type="entry name" value="NATURAL CYTOTOXICITY TRIGGERING RECEPTOR 3"/>
    <property type="match status" value="1"/>
</dbReference>
<feature type="signal peptide" evidence="15">
    <location>
        <begin position="1"/>
        <end position="18"/>
    </location>
</feature>
<dbReference type="GO" id="GO:0045954">
    <property type="term" value="P:positive regulation of natural killer cell mediated cytotoxicity"/>
    <property type="evidence" value="ECO:0007669"/>
    <property type="project" value="InterPro"/>
</dbReference>
<evidence type="ECO:0000256" key="11">
    <source>
        <dbReference type="ARBA" id="ARBA00023170"/>
    </source>
</evidence>
<dbReference type="SMART" id="SM00409">
    <property type="entry name" value="IG"/>
    <property type="match status" value="1"/>
</dbReference>
<feature type="domain" description="Ig-like" evidence="16">
    <location>
        <begin position="19"/>
        <end position="117"/>
    </location>
</feature>
<evidence type="ECO:0000256" key="8">
    <source>
        <dbReference type="ARBA" id="ARBA00022989"/>
    </source>
</evidence>
<evidence type="ECO:0000256" key="6">
    <source>
        <dbReference type="ARBA" id="ARBA00022729"/>
    </source>
</evidence>
<evidence type="ECO:0000313" key="18">
    <source>
        <dbReference type="Proteomes" id="UP000694892"/>
    </source>
</evidence>
<dbReference type="GO" id="GO:0002429">
    <property type="term" value="P:immune response-activating cell surface receptor signaling pathway"/>
    <property type="evidence" value="ECO:0007669"/>
    <property type="project" value="InterPro"/>
</dbReference>
<dbReference type="GO" id="GO:0005886">
    <property type="term" value="C:plasma membrane"/>
    <property type="evidence" value="ECO:0007669"/>
    <property type="project" value="UniProtKB-SubCell"/>
</dbReference>
<dbReference type="Pfam" id="PF07686">
    <property type="entry name" value="V-set"/>
    <property type="match status" value="1"/>
</dbReference>
<dbReference type="PANTHER" id="PTHR47904">
    <property type="entry name" value="NATURAL CYTOTOXICITY TRIGGERING RECEPTOR 3"/>
    <property type="match status" value="1"/>
</dbReference>
<evidence type="ECO:0000256" key="14">
    <source>
        <dbReference type="ARBA" id="ARBA00032296"/>
    </source>
</evidence>